<dbReference type="EC" id="2.7.13.3" evidence="3"/>
<evidence type="ECO:0000256" key="12">
    <source>
        <dbReference type="ARBA" id="ARBA00023012"/>
    </source>
</evidence>
<dbReference type="SUPFAM" id="SSF55874">
    <property type="entry name" value="ATPase domain of HSP90 chaperone/DNA topoisomerase II/histidine kinase"/>
    <property type="match status" value="1"/>
</dbReference>
<dbReference type="Pfam" id="PF07694">
    <property type="entry name" value="5TM-5TMR_LYT"/>
    <property type="match status" value="1"/>
</dbReference>
<dbReference type="PRINTS" id="PR00344">
    <property type="entry name" value="BCTRLSENSOR"/>
</dbReference>
<feature type="transmembrane region" description="Helical" evidence="14">
    <location>
        <begin position="132"/>
        <end position="153"/>
    </location>
</feature>
<keyword evidence="12" id="KW-0902">Two-component regulatory system</keyword>
<keyword evidence="13 14" id="KW-0472">Membrane</keyword>
<dbReference type="RefSeq" id="WP_193537046.1">
    <property type="nucleotide sequence ID" value="NZ_JADCLJ010000020.1"/>
</dbReference>
<evidence type="ECO:0000256" key="4">
    <source>
        <dbReference type="ARBA" id="ARBA00022475"/>
    </source>
</evidence>
<evidence type="ECO:0000256" key="5">
    <source>
        <dbReference type="ARBA" id="ARBA00022553"/>
    </source>
</evidence>
<evidence type="ECO:0000256" key="13">
    <source>
        <dbReference type="ARBA" id="ARBA00023136"/>
    </source>
</evidence>
<name>A0ABR9QKA9_9BACI</name>
<keyword evidence="11 14" id="KW-1133">Transmembrane helix</keyword>
<dbReference type="GO" id="GO:0016301">
    <property type="term" value="F:kinase activity"/>
    <property type="evidence" value="ECO:0007669"/>
    <property type="project" value="UniProtKB-KW"/>
</dbReference>
<dbReference type="CDD" id="cd00082">
    <property type="entry name" value="HisKA"/>
    <property type="match status" value="1"/>
</dbReference>
<proteinExistence type="predicted"/>
<dbReference type="PANTHER" id="PTHR43065">
    <property type="entry name" value="SENSOR HISTIDINE KINASE"/>
    <property type="match status" value="1"/>
</dbReference>
<evidence type="ECO:0000256" key="3">
    <source>
        <dbReference type="ARBA" id="ARBA00012438"/>
    </source>
</evidence>
<dbReference type="SMART" id="SM00387">
    <property type="entry name" value="HATPase_c"/>
    <property type="match status" value="1"/>
</dbReference>
<feature type="transmembrane region" description="Helical" evidence="14">
    <location>
        <begin position="79"/>
        <end position="99"/>
    </location>
</feature>
<keyword evidence="17" id="KW-1185">Reference proteome</keyword>
<evidence type="ECO:0000256" key="10">
    <source>
        <dbReference type="ARBA" id="ARBA00022840"/>
    </source>
</evidence>
<dbReference type="Gene3D" id="3.30.565.10">
    <property type="entry name" value="Histidine kinase-like ATPase, C-terminal domain"/>
    <property type="match status" value="1"/>
</dbReference>
<comment type="subcellular location">
    <subcellularLocation>
        <location evidence="2">Cell membrane</location>
        <topology evidence="2">Multi-pass membrane protein</topology>
    </subcellularLocation>
</comment>
<evidence type="ECO:0000313" key="17">
    <source>
        <dbReference type="Proteomes" id="UP001516662"/>
    </source>
</evidence>
<dbReference type="PANTHER" id="PTHR43065:SF46">
    <property type="entry name" value="C4-DICARBOXYLATE TRANSPORT SENSOR PROTEIN DCTB"/>
    <property type="match status" value="1"/>
</dbReference>
<protein>
    <recommendedName>
        <fullName evidence="3">histidine kinase</fullName>
        <ecNumber evidence="3">2.7.13.3</ecNumber>
    </recommendedName>
</protein>
<evidence type="ECO:0000259" key="15">
    <source>
        <dbReference type="PROSITE" id="PS50109"/>
    </source>
</evidence>
<evidence type="ECO:0000256" key="14">
    <source>
        <dbReference type="SAM" id="Phobius"/>
    </source>
</evidence>
<evidence type="ECO:0000256" key="1">
    <source>
        <dbReference type="ARBA" id="ARBA00000085"/>
    </source>
</evidence>
<dbReference type="InterPro" id="IPR036890">
    <property type="entry name" value="HATPase_C_sf"/>
</dbReference>
<keyword evidence="8" id="KW-0547">Nucleotide-binding</keyword>
<sequence length="417" mass="47123">MLSIIKPLIVNITIIFSLTFNANLFFPFNNKTPITYKQQLIYGLISAFAGILCMFYPIESLGDTNFDFRMIPIMISTLYGGYLSGFVCLVLVVIVRSVIGGDYALIGIIVSVLPFIVAILLRGFYHKSIKKMAASAVVVAIYCLFYVIILYYKVDFLNVSFYLAYFTAFLATYFALIYIIEKLIIANQQFKETVYLDKLSMISQMAASIAHEIRNPITTVRGFIQFLHKDTNDEKLKQFAPLILEELDRTNKIITNYLKLTKPSETDFSKVEIDTVIKDSIELLRPLGMYDNVTILYQGSGNHYVYADEHHLKQALLNVIKNGIEAIEHGGYVKVTKRPGDDKNTVAIEIEDNGKGMNQTQLETIGLPYFTTKSKGTGLGSMITNRLIRDMNGKVEYESKLNKGTKVLIILPTIEMK</sequence>
<dbReference type="Proteomes" id="UP001516662">
    <property type="component" value="Unassembled WGS sequence"/>
</dbReference>
<evidence type="ECO:0000313" key="16">
    <source>
        <dbReference type="EMBL" id="MBE4908943.1"/>
    </source>
</evidence>
<feature type="transmembrane region" description="Helical" evidence="14">
    <location>
        <begin position="105"/>
        <end position="125"/>
    </location>
</feature>
<evidence type="ECO:0000256" key="6">
    <source>
        <dbReference type="ARBA" id="ARBA00022679"/>
    </source>
</evidence>
<dbReference type="SMART" id="SM00388">
    <property type="entry name" value="HisKA"/>
    <property type="match status" value="1"/>
</dbReference>
<accession>A0ABR9QKA9</accession>
<evidence type="ECO:0000256" key="11">
    <source>
        <dbReference type="ARBA" id="ARBA00022989"/>
    </source>
</evidence>
<dbReference type="SUPFAM" id="SSF47384">
    <property type="entry name" value="Homodimeric domain of signal transducing histidine kinase"/>
    <property type="match status" value="1"/>
</dbReference>
<organism evidence="16 17">
    <name type="scientific">Litchfieldia luteola</name>
    <dbReference type="NCBI Taxonomy" id="682179"/>
    <lineage>
        <taxon>Bacteria</taxon>
        <taxon>Bacillati</taxon>
        <taxon>Bacillota</taxon>
        <taxon>Bacilli</taxon>
        <taxon>Bacillales</taxon>
        <taxon>Bacillaceae</taxon>
        <taxon>Litchfieldia</taxon>
    </lineage>
</organism>
<feature type="transmembrane region" description="Helical" evidence="14">
    <location>
        <begin position="40"/>
        <end position="58"/>
    </location>
</feature>
<keyword evidence="4" id="KW-1003">Cell membrane</keyword>
<dbReference type="InterPro" id="IPR003661">
    <property type="entry name" value="HisK_dim/P_dom"/>
</dbReference>
<dbReference type="Pfam" id="PF02518">
    <property type="entry name" value="HATPase_c"/>
    <property type="match status" value="1"/>
</dbReference>
<dbReference type="InterPro" id="IPR011620">
    <property type="entry name" value="Sig_transdc_His_kinase_LytS_TM"/>
</dbReference>
<dbReference type="InterPro" id="IPR005467">
    <property type="entry name" value="His_kinase_dom"/>
</dbReference>
<feature type="domain" description="Histidine kinase" evidence="15">
    <location>
        <begin position="208"/>
        <end position="415"/>
    </location>
</feature>
<feature type="transmembrane region" description="Helical" evidence="14">
    <location>
        <begin position="7"/>
        <end position="28"/>
    </location>
</feature>
<dbReference type="PROSITE" id="PS50109">
    <property type="entry name" value="HIS_KIN"/>
    <property type="match status" value="1"/>
</dbReference>
<gene>
    <name evidence="16" type="ORF">IMZ08_12815</name>
</gene>
<dbReference type="InterPro" id="IPR003594">
    <property type="entry name" value="HATPase_dom"/>
</dbReference>
<keyword evidence="6" id="KW-0808">Transferase</keyword>
<dbReference type="Pfam" id="PF00512">
    <property type="entry name" value="HisKA"/>
    <property type="match status" value="1"/>
</dbReference>
<dbReference type="InterPro" id="IPR004358">
    <property type="entry name" value="Sig_transdc_His_kin-like_C"/>
</dbReference>
<dbReference type="Gene3D" id="1.10.287.130">
    <property type="match status" value="1"/>
</dbReference>
<evidence type="ECO:0000256" key="9">
    <source>
        <dbReference type="ARBA" id="ARBA00022777"/>
    </source>
</evidence>
<keyword evidence="5" id="KW-0597">Phosphoprotein</keyword>
<comment type="catalytic activity">
    <reaction evidence="1">
        <text>ATP + protein L-histidine = ADP + protein N-phospho-L-histidine.</text>
        <dbReference type="EC" id="2.7.13.3"/>
    </reaction>
</comment>
<dbReference type="Gene3D" id="1.10.1760.20">
    <property type="match status" value="1"/>
</dbReference>
<dbReference type="InterPro" id="IPR036097">
    <property type="entry name" value="HisK_dim/P_sf"/>
</dbReference>
<evidence type="ECO:0000256" key="2">
    <source>
        <dbReference type="ARBA" id="ARBA00004651"/>
    </source>
</evidence>
<reference evidence="16 17" key="1">
    <citation type="submission" date="2020-10" db="EMBL/GenBank/DDBJ databases">
        <title>Bacillus sp. HD4P25, an endophyte from a halophyte.</title>
        <authorList>
            <person name="Sun J.-Q."/>
        </authorList>
    </citation>
    <scope>NUCLEOTIDE SEQUENCE [LARGE SCALE GENOMIC DNA]</scope>
    <source>
        <strain evidence="16 17">YIM 93174</strain>
    </source>
</reference>
<dbReference type="EMBL" id="JADCLJ010000020">
    <property type="protein sequence ID" value="MBE4908943.1"/>
    <property type="molecule type" value="Genomic_DNA"/>
</dbReference>
<comment type="caution">
    <text evidence="16">The sequence shown here is derived from an EMBL/GenBank/DDBJ whole genome shotgun (WGS) entry which is preliminary data.</text>
</comment>
<evidence type="ECO:0000256" key="7">
    <source>
        <dbReference type="ARBA" id="ARBA00022692"/>
    </source>
</evidence>
<feature type="transmembrane region" description="Helical" evidence="14">
    <location>
        <begin position="159"/>
        <end position="180"/>
    </location>
</feature>
<keyword evidence="9 16" id="KW-0418">Kinase</keyword>
<keyword evidence="7 14" id="KW-0812">Transmembrane</keyword>
<keyword evidence="10" id="KW-0067">ATP-binding</keyword>
<evidence type="ECO:0000256" key="8">
    <source>
        <dbReference type="ARBA" id="ARBA00022741"/>
    </source>
</evidence>